<gene>
    <name evidence="1" type="ORF">B7P43_G09992</name>
</gene>
<organism evidence="1 2">
    <name type="scientific">Cryptotermes secundus</name>
    <dbReference type="NCBI Taxonomy" id="105785"/>
    <lineage>
        <taxon>Eukaryota</taxon>
        <taxon>Metazoa</taxon>
        <taxon>Ecdysozoa</taxon>
        <taxon>Arthropoda</taxon>
        <taxon>Hexapoda</taxon>
        <taxon>Insecta</taxon>
        <taxon>Pterygota</taxon>
        <taxon>Neoptera</taxon>
        <taxon>Polyneoptera</taxon>
        <taxon>Dictyoptera</taxon>
        <taxon>Blattodea</taxon>
        <taxon>Blattoidea</taxon>
        <taxon>Termitoidae</taxon>
        <taxon>Kalotermitidae</taxon>
        <taxon>Cryptotermitinae</taxon>
        <taxon>Cryptotermes</taxon>
    </lineage>
</organism>
<protein>
    <submittedName>
        <fullName evidence="1">Uncharacterized protein</fullName>
    </submittedName>
</protein>
<comment type="caution">
    <text evidence="1">The sequence shown here is derived from an EMBL/GenBank/DDBJ whole genome shotgun (WGS) entry which is preliminary data.</text>
</comment>
<accession>A0A2J7RH17</accession>
<dbReference type="AlphaFoldDB" id="A0A2J7RH17"/>
<evidence type="ECO:0000313" key="2">
    <source>
        <dbReference type="Proteomes" id="UP000235965"/>
    </source>
</evidence>
<proteinExistence type="predicted"/>
<dbReference type="Proteomes" id="UP000235965">
    <property type="component" value="Unassembled WGS sequence"/>
</dbReference>
<keyword evidence="2" id="KW-1185">Reference proteome</keyword>
<reference evidence="1 2" key="1">
    <citation type="submission" date="2017-12" db="EMBL/GenBank/DDBJ databases">
        <title>Hemimetabolous genomes reveal molecular basis of termite eusociality.</title>
        <authorList>
            <person name="Harrison M.C."/>
            <person name="Jongepier E."/>
            <person name="Robertson H.M."/>
            <person name="Arning N."/>
            <person name="Bitard-Feildel T."/>
            <person name="Chao H."/>
            <person name="Childers C.P."/>
            <person name="Dinh H."/>
            <person name="Doddapaneni H."/>
            <person name="Dugan S."/>
            <person name="Gowin J."/>
            <person name="Greiner C."/>
            <person name="Han Y."/>
            <person name="Hu H."/>
            <person name="Hughes D.S.T."/>
            <person name="Huylmans A.-K."/>
            <person name="Kemena C."/>
            <person name="Kremer L.P.M."/>
            <person name="Lee S.L."/>
            <person name="Lopez-Ezquerra A."/>
            <person name="Mallet L."/>
            <person name="Monroy-Kuhn J.M."/>
            <person name="Moser A."/>
            <person name="Murali S.C."/>
            <person name="Muzny D.M."/>
            <person name="Otani S."/>
            <person name="Piulachs M.-D."/>
            <person name="Poelchau M."/>
            <person name="Qu J."/>
            <person name="Schaub F."/>
            <person name="Wada-Katsumata A."/>
            <person name="Worley K.C."/>
            <person name="Xie Q."/>
            <person name="Ylla G."/>
            <person name="Poulsen M."/>
            <person name="Gibbs R.A."/>
            <person name="Schal C."/>
            <person name="Richards S."/>
            <person name="Belles X."/>
            <person name="Korb J."/>
            <person name="Bornberg-Bauer E."/>
        </authorList>
    </citation>
    <scope>NUCLEOTIDE SEQUENCE [LARGE SCALE GENOMIC DNA]</scope>
    <source>
        <tissue evidence="1">Whole body</tissue>
    </source>
</reference>
<dbReference type="EMBL" id="NEVH01003749">
    <property type="protein sequence ID" value="PNF40132.1"/>
    <property type="molecule type" value="Genomic_DNA"/>
</dbReference>
<name>A0A2J7RH17_9NEOP</name>
<sequence length="78" mass="9287">MLHLKQYKYDCLHKHSNRSHAFHKMRLSNKNVSVTYKTISGSARTLVSTETQEKPPKKEKNTIRRVNLTEYFQCRTFT</sequence>
<evidence type="ECO:0000313" key="1">
    <source>
        <dbReference type="EMBL" id="PNF40132.1"/>
    </source>
</evidence>
<dbReference type="InParanoid" id="A0A2J7RH17"/>